<evidence type="ECO:0000256" key="1">
    <source>
        <dbReference type="SAM" id="MobiDB-lite"/>
    </source>
</evidence>
<protein>
    <submittedName>
        <fullName evidence="2">Uncharacterized protein</fullName>
    </submittedName>
</protein>
<name>Q5VNE0_ORYSJ</name>
<dbReference type="AlphaFoldDB" id="Q5VNE0"/>
<dbReference type="EMBL" id="AP004791">
    <property type="protein sequence ID" value="BAD69017.1"/>
    <property type="molecule type" value="Genomic_DNA"/>
</dbReference>
<proteinExistence type="predicted"/>
<reference evidence="3" key="2">
    <citation type="journal article" date="2008" name="Nucleic Acids Res.">
        <title>The rice annotation project database (RAP-DB): 2008 update.</title>
        <authorList>
            <consortium name="The rice annotation project (RAP)"/>
        </authorList>
    </citation>
    <scope>GENOME REANNOTATION</scope>
    <source>
        <strain evidence="3">cv. Nipponbare</strain>
    </source>
</reference>
<feature type="region of interest" description="Disordered" evidence="1">
    <location>
        <begin position="1"/>
        <end position="20"/>
    </location>
</feature>
<reference evidence="3" key="1">
    <citation type="journal article" date="2005" name="Nature">
        <title>The map-based sequence of the rice genome.</title>
        <authorList>
            <consortium name="International rice genome sequencing project (IRGSP)"/>
            <person name="Matsumoto T."/>
            <person name="Wu J."/>
            <person name="Kanamori H."/>
            <person name="Katayose Y."/>
            <person name="Fujisawa M."/>
            <person name="Namiki N."/>
            <person name="Mizuno H."/>
            <person name="Yamamoto K."/>
            <person name="Antonio B.A."/>
            <person name="Baba T."/>
            <person name="Sakata K."/>
            <person name="Nagamura Y."/>
            <person name="Aoki H."/>
            <person name="Arikawa K."/>
            <person name="Arita K."/>
            <person name="Bito T."/>
            <person name="Chiden Y."/>
            <person name="Fujitsuka N."/>
            <person name="Fukunaka R."/>
            <person name="Hamada M."/>
            <person name="Harada C."/>
            <person name="Hayashi A."/>
            <person name="Hijishita S."/>
            <person name="Honda M."/>
            <person name="Hosokawa S."/>
            <person name="Ichikawa Y."/>
            <person name="Idonuma A."/>
            <person name="Iijima M."/>
            <person name="Ikeda M."/>
            <person name="Ikeno M."/>
            <person name="Ito K."/>
            <person name="Ito S."/>
            <person name="Ito T."/>
            <person name="Ito Y."/>
            <person name="Ito Y."/>
            <person name="Iwabuchi A."/>
            <person name="Kamiya K."/>
            <person name="Karasawa W."/>
            <person name="Kurita K."/>
            <person name="Katagiri S."/>
            <person name="Kikuta A."/>
            <person name="Kobayashi H."/>
            <person name="Kobayashi N."/>
            <person name="Machita K."/>
            <person name="Maehara T."/>
            <person name="Masukawa M."/>
            <person name="Mizubayashi T."/>
            <person name="Mukai Y."/>
            <person name="Nagasaki H."/>
            <person name="Nagata Y."/>
            <person name="Naito S."/>
            <person name="Nakashima M."/>
            <person name="Nakama Y."/>
            <person name="Nakamichi Y."/>
            <person name="Nakamura M."/>
            <person name="Meguro A."/>
            <person name="Negishi M."/>
            <person name="Ohta I."/>
            <person name="Ohta T."/>
            <person name="Okamoto M."/>
            <person name="Ono N."/>
            <person name="Saji S."/>
            <person name="Sakaguchi M."/>
            <person name="Sakai K."/>
            <person name="Shibata M."/>
            <person name="Shimokawa T."/>
            <person name="Song J."/>
            <person name="Takazaki Y."/>
            <person name="Terasawa K."/>
            <person name="Tsugane M."/>
            <person name="Tsuji K."/>
            <person name="Ueda S."/>
            <person name="Waki K."/>
            <person name="Yamagata H."/>
            <person name="Yamamoto M."/>
            <person name="Yamamoto S."/>
            <person name="Yamane H."/>
            <person name="Yoshiki S."/>
            <person name="Yoshihara R."/>
            <person name="Yukawa K."/>
            <person name="Zhong H."/>
            <person name="Yano M."/>
            <person name="Yuan Q."/>
            <person name="Ouyang S."/>
            <person name="Liu J."/>
            <person name="Jones K.M."/>
            <person name="Gansberger K."/>
            <person name="Moffat K."/>
            <person name="Hill J."/>
            <person name="Bera J."/>
            <person name="Fadrosh D."/>
            <person name="Jin S."/>
            <person name="Johri S."/>
            <person name="Kim M."/>
            <person name="Overton L."/>
            <person name="Reardon M."/>
            <person name="Tsitrin T."/>
            <person name="Vuong H."/>
            <person name="Weaver B."/>
            <person name="Ciecko A."/>
            <person name="Tallon L."/>
            <person name="Jackson J."/>
            <person name="Pai G."/>
            <person name="Aken S.V."/>
            <person name="Utterback T."/>
            <person name="Reidmuller S."/>
            <person name="Feldblyum T."/>
            <person name="Hsiao J."/>
            <person name="Zismann V."/>
            <person name="Iobst S."/>
            <person name="de Vazeille A.R."/>
            <person name="Buell C.R."/>
            <person name="Ying K."/>
            <person name="Li Y."/>
            <person name="Lu T."/>
            <person name="Huang Y."/>
            <person name="Zhao Q."/>
            <person name="Feng Q."/>
            <person name="Zhang L."/>
            <person name="Zhu J."/>
            <person name="Weng Q."/>
            <person name="Mu J."/>
            <person name="Lu Y."/>
            <person name="Fan D."/>
            <person name="Liu Y."/>
            <person name="Guan J."/>
            <person name="Zhang Y."/>
            <person name="Yu S."/>
            <person name="Liu X."/>
            <person name="Zhang Y."/>
            <person name="Hong G."/>
            <person name="Han B."/>
            <person name="Choisne N."/>
            <person name="Demange N."/>
            <person name="Orjeda G."/>
            <person name="Samain S."/>
            <person name="Cattolico L."/>
            <person name="Pelletier E."/>
            <person name="Couloux A."/>
            <person name="Segurens B."/>
            <person name="Wincker P."/>
            <person name="D'Hont A."/>
            <person name="Scarpelli C."/>
            <person name="Weissenbach J."/>
            <person name="Salanoubat M."/>
            <person name="Quetier F."/>
            <person name="Yu Y."/>
            <person name="Kim H.R."/>
            <person name="Rambo T."/>
            <person name="Currie J."/>
            <person name="Collura K."/>
            <person name="Luo M."/>
            <person name="Yang T."/>
            <person name="Ammiraju J.S.S."/>
            <person name="Engler F."/>
            <person name="Soderlund C."/>
            <person name="Wing R.A."/>
            <person name="Palmer L.E."/>
            <person name="de la Bastide M."/>
            <person name="Spiegel L."/>
            <person name="Nascimento L."/>
            <person name="Zutavern T."/>
            <person name="O'Shaughnessy A."/>
            <person name="Dike S."/>
            <person name="Dedhia N."/>
            <person name="Preston R."/>
            <person name="Balija V."/>
            <person name="McCombie W.R."/>
            <person name="Chow T."/>
            <person name="Chen H."/>
            <person name="Chung M."/>
            <person name="Chen C."/>
            <person name="Shaw J."/>
            <person name="Wu H."/>
            <person name="Hsiao K."/>
            <person name="Chao Y."/>
            <person name="Chu M."/>
            <person name="Cheng C."/>
            <person name="Hour A."/>
            <person name="Lee P."/>
            <person name="Lin S."/>
            <person name="Lin Y."/>
            <person name="Liou J."/>
            <person name="Liu S."/>
            <person name="Hsing Y."/>
            <person name="Raghuvanshi S."/>
            <person name="Mohanty A."/>
            <person name="Bharti A.K."/>
            <person name="Gaur A."/>
            <person name="Gupta V."/>
            <person name="Kumar D."/>
            <person name="Ravi V."/>
            <person name="Vij S."/>
            <person name="Kapur A."/>
            <person name="Khurana P."/>
            <person name="Khurana P."/>
            <person name="Khurana J.P."/>
            <person name="Tyagi A.K."/>
            <person name="Gaikwad K."/>
            <person name="Singh A."/>
            <person name="Dalal V."/>
            <person name="Srivastava S."/>
            <person name="Dixit A."/>
            <person name="Pal A.K."/>
            <person name="Ghazi I.A."/>
            <person name="Yadav M."/>
            <person name="Pandit A."/>
            <person name="Bhargava A."/>
            <person name="Sureshbabu K."/>
            <person name="Batra K."/>
            <person name="Sharma T.R."/>
            <person name="Mohapatra T."/>
            <person name="Singh N.K."/>
            <person name="Messing J."/>
            <person name="Nelson A.B."/>
            <person name="Fuks G."/>
            <person name="Kavchok S."/>
            <person name="Keizer G."/>
            <person name="Linton E."/>
            <person name="Llaca V."/>
            <person name="Song R."/>
            <person name="Tanyolac B."/>
            <person name="Young S."/>
            <person name="Ho-Il K."/>
            <person name="Hahn J.H."/>
            <person name="Sangsakoo G."/>
            <person name="Vanavichit A."/>
            <person name="de Mattos Luiz.A.T."/>
            <person name="Zimmer P.D."/>
            <person name="Malone G."/>
            <person name="Dellagostin O."/>
            <person name="de Oliveira A.C."/>
            <person name="Bevan M."/>
            <person name="Bancroft I."/>
            <person name="Minx P."/>
            <person name="Cordum H."/>
            <person name="Wilson R."/>
            <person name="Cheng Z."/>
            <person name="Jin W."/>
            <person name="Jiang J."/>
            <person name="Leong S.A."/>
            <person name="Iwama H."/>
            <person name="Gojobori T."/>
            <person name="Itoh T."/>
            <person name="Niimura Y."/>
            <person name="Fujii Y."/>
            <person name="Habara T."/>
            <person name="Sakai H."/>
            <person name="Sato Y."/>
            <person name="Wilson G."/>
            <person name="Kumar K."/>
            <person name="McCouch S."/>
            <person name="Juretic N."/>
            <person name="Hoen D."/>
            <person name="Wright S."/>
            <person name="Bruskiewich R."/>
            <person name="Bureau T."/>
            <person name="Miyao A."/>
            <person name="Hirochika H."/>
            <person name="Nishikawa T."/>
            <person name="Kadowaki K."/>
            <person name="Sugiura M."/>
            <person name="Burr B."/>
            <person name="Sasaki T."/>
        </authorList>
    </citation>
    <scope>NUCLEOTIDE SEQUENCE [LARGE SCALE GENOMIC DNA]</scope>
    <source>
        <strain evidence="3">cv. Nipponbare</strain>
    </source>
</reference>
<evidence type="ECO:0000313" key="2">
    <source>
        <dbReference type="EMBL" id="BAD69017.1"/>
    </source>
</evidence>
<gene>
    <name evidence="2" type="primary">P0491D10.19</name>
</gene>
<dbReference type="Proteomes" id="UP000000763">
    <property type="component" value="Chromosome 6"/>
</dbReference>
<accession>Q5VNE0</accession>
<sequence length="81" mass="8817">MESRKMGAVENESWQAGEGVSLKRQSQIGTGFTSAAMAQPEFTRSPSSSVALSSLRQFYCDEIEEKSCRNSQEASACMQTA</sequence>
<organism evidence="2 3">
    <name type="scientific">Oryza sativa subsp. japonica</name>
    <name type="common">Rice</name>
    <dbReference type="NCBI Taxonomy" id="39947"/>
    <lineage>
        <taxon>Eukaryota</taxon>
        <taxon>Viridiplantae</taxon>
        <taxon>Streptophyta</taxon>
        <taxon>Embryophyta</taxon>
        <taxon>Tracheophyta</taxon>
        <taxon>Spermatophyta</taxon>
        <taxon>Magnoliopsida</taxon>
        <taxon>Liliopsida</taxon>
        <taxon>Poales</taxon>
        <taxon>Poaceae</taxon>
        <taxon>BOP clade</taxon>
        <taxon>Oryzoideae</taxon>
        <taxon>Oryzeae</taxon>
        <taxon>Oryzinae</taxon>
        <taxon>Oryza</taxon>
        <taxon>Oryza sativa</taxon>
    </lineage>
</organism>
<evidence type="ECO:0000313" key="3">
    <source>
        <dbReference type="Proteomes" id="UP000000763"/>
    </source>
</evidence>